<reference evidence="2" key="2">
    <citation type="submission" date="2023-01" db="EMBL/GenBank/DDBJ databases">
        <authorList>
            <person name="Petersen C."/>
        </authorList>
    </citation>
    <scope>NUCLEOTIDE SEQUENCE</scope>
    <source>
        <strain evidence="2">IBT 12815</strain>
    </source>
</reference>
<feature type="compositionally biased region" description="Polar residues" evidence="1">
    <location>
        <begin position="1"/>
        <end position="40"/>
    </location>
</feature>
<keyword evidence="3" id="KW-1185">Reference proteome</keyword>
<proteinExistence type="predicted"/>
<evidence type="ECO:0000256" key="1">
    <source>
        <dbReference type="SAM" id="MobiDB-lite"/>
    </source>
</evidence>
<dbReference type="Proteomes" id="UP001213799">
    <property type="component" value="Unassembled WGS sequence"/>
</dbReference>
<comment type="caution">
    <text evidence="2">The sequence shown here is derived from an EMBL/GenBank/DDBJ whole genome shotgun (WGS) entry which is preliminary data.</text>
</comment>
<feature type="region of interest" description="Disordered" evidence="1">
    <location>
        <begin position="1"/>
        <end position="42"/>
    </location>
</feature>
<sequence length="75" mass="8613">MPFFSNNPEYALDSSSHSQFSIAGTRIQTPMPSRMATSYQNEDKSEFEVKGHSKWTFLPVEREVTTLQRALLEQT</sequence>
<name>A0AAD6E8B6_9EURO</name>
<gene>
    <name evidence="2" type="ORF">N7537_006587</name>
</gene>
<evidence type="ECO:0000313" key="2">
    <source>
        <dbReference type="EMBL" id="KAJ5603631.1"/>
    </source>
</evidence>
<evidence type="ECO:0000313" key="3">
    <source>
        <dbReference type="Proteomes" id="UP001213799"/>
    </source>
</evidence>
<dbReference type="GeneID" id="81587886"/>
<dbReference type="EMBL" id="JAQJAE010000003">
    <property type="protein sequence ID" value="KAJ5603631.1"/>
    <property type="molecule type" value="Genomic_DNA"/>
</dbReference>
<protein>
    <submittedName>
        <fullName evidence="2">Uncharacterized protein</fullName>
    </submittedName>
</protein>
<dbReference type="RefSeq" id="XP_056753429.1">
    <property type="nucleotide sequence ID" value="XM_056897644.1"/>
</dbReference>
<reference evidence="2" key="1">
    <citation type="journal article" date="2023" name="IMA Fungus">
        <title>Comparative genomic study of the Penicillium genus elucidates a diverse pangenome and 15 lateral gene transfer events.</title>
        <authorList>
            <person name="Petersen C."/>
            <person name="Sorensen T."/>
            <person name="Nielsen M.R."/>
            <person name="Sondergaard T.E."/>
            <person name="Sorensen J.L."/>
            <person name="Fitzpatrick D.A."/>
            <person name="Frisvad J.C."/>
            <person name="Nielsen K.L."/>
        </authorList>
    </citation>
    <scope>NUCLEOTIDE SEQUENCE</scope>
    <source>
        <strain evidence="2">IBT 12815</strain>
    </source>
</reference>
<dbReference type="AlphaFoldDB" id="A0AAD6E8B6"/>
<organism evidence="2 3">
    <name type="scientific">Penicillium hordei</name>
    <dbReference type="NCBI Taxonomy" id="40994"/>
    <lineage>
        <taxon>Eukaryota</taxon>
        <taxon>Fungi</taxon>
        <taxon>Dikarya</taxon>
        <taxon>Ascomycota</taxon>
        <taxon>Pezizomycotina</taxon>
        <taxon>Eurotiomycetes</taxon>
        <taxon>Eurotiomycetidae</taxon>
        <taxon>Eurotiales</taxon>
        <taxon>Aspergillaceae</taxon>
        <taxon>Penicillium</taxon>
    </lineage>
</organism>
<accession>A0AAD6E8B6</accession>